<feature type="chain" id="PRO_5035339324" description="Carbonic anhydrase" evidence="6">
    <location>
        <begin position="24"/>
        <end position="282"/>
    </location>
</feature>
<accession>A0A8J5L9K3</accession>
<protein>
    <recommendedName>
        <fullName evidence="2 6">Carbonic anhydrase</fullName>
        <ecNumber evidence="2 6">4.2.1.1</ecNumber>
    </recommendedName>
</protein>
<evidence type="ECO:0000256" key="6">
    <source>
        <dbReference type="RuleBase" id="RU367011"/>
    </source>
</evidence>
<gene>
    <name evidence="8" type="ORF">ZIOFF_028019</name>
</gene>
<dbReference type="InterPro" id="IPR036398">
    <property type="entry name" value="CA_dom_sf"/>
</dbReference>
<keyword evidence="4 6" id="KW-0862">Zinc</keyword>
<dbReference type="PANTHER" id="PTHR18952">
    <property type="entry name" value="CARBONIC ANHYDRASE"/>
    <property type="match status" value="1"/>
</dbReference>
<dbReference type="InterPro" id="IPR018338">
    <property type="entry name" value="Carbonic_anhydrase_a-class_CS"/>
</dbReference>
<keyword evidence="9" id="KW-1185">Reference proteome</keyword>
<dbReference type="GO" id="GO:0006730">
    <property type="term" value="P:one-carbon metabolic process"/>
    <property type="evidence" value="ECO:0007669"/>
    <property type="project" value="TreeGrafter"/>
</dbReference>
<dbReference type="SMART" id="SM01057">
    <property type="entry name" value="Carb_anhydrase"/>
    <property type="match status" value="1"/>
</dbReference>
<comment type="catalytic activity">
    <reaction evidence="6">
        <text>hydrogencarbonate + H(+) = CO2 + H2O</text>
        <dbReference type="Rhea" id="RHEA:10748"/>
        <dbReference type="ChEBI" id="CHEBI:15377"/>
        <dbReference type="ChEBI" id="CHEBI:15378"/>
        <dbReference type="ChEBI" id="CHEBI:16526"/>
        <dbReference type="ChEBI" id="CHEBI:17544"/>
        <dbReference type="EC" id="4.2.1.1"/>
    </reaction>
</comment>
<dbReference type="SUPFAM" id="SSF51069">
    <property type="entry name" value="Carbonic anhydrase"/>
    <property type="match status" value="1"/>
</dbReference>
<evidence type="ECO:0000256" key="5">
    <source>
        <dbReference type="ARBA" id="ARBA00023239"/>
    </source>
</evidence>
<sequence length="282" mass="31365">MGNQALLFLCLLALFFLQSNTLASKAAGFEASLEHSYDPCSPLGPQHWGTLQESWAMCASRPEGMQSPISIKPSNIHNTHLGKLLKYYTEAPARLLNMGHEIMVSWTESPGVLLLNGKIFHLRQCHWHTPSEHELFGIRYPLELHIVHTTSESTPKKAVIGVLFEYGGKADPFLGKLGGALNELNELNVTSLDVGSIYPPVVGDEETYFRYNGSVTSPPCSEPVIWTVMKEVVRSVTEEQVELLRAPVNHTDNARPTQPLNGRKVYFSDPFYEQKEEGNASS</sequence>
<dbReference type="GO" id="GO:0004089">
    <property type="term" value="F:carbonate dehydratase activity"/>
    <property type="evidence" value="ECO:0007669"/>
    <property type="project" value="UniProtKB-UniRule"/>
</dbReference>
<comment type="caution">
    <text evidence="8">The sequence shown here is derived from an EMBL/GenBank/DDBJ whole genome shotgun (WGS) entry which is preliminary data.</text>
</comment>
<feature type="signal peptide" evidence="6">
    <location>
        <begin position="1"/>
        <end position="23"/>
    </location>
</feature>
<keyword evidence="6" id="KW-0732">Signal</keyword>
<dbReference type="GO" id="GO:0008270">
    <property type="term" value="F:zinc ion binding"/>
    <property type="evidence" value="ECO:0007669"/>
    <property type="project" value="UniProtKB-UniRule"/>
</dbReference>
<dbReference type="PROSITE" id="PS00162">
    <property type="entry name" value="ALPHA_CA_1"/>
    <property type="match status" value="1"/>
</dbReference>
<dbReference type="EMBL" id="JACMSC010000008">
    <property type="protein sequence ID" value="KAG6510011.1"/>
    <property type="molecule type" value="Genomic_DNA"/>
</dbReference>
<evidence type="ECO:0000313" key="8">
    <source>
        <dbReference type="EMBL" id="KAG6510011.1"/>
    </source>
</evidence>
<dbReference type="EC" id="4.2.1.1" evidence="2 6"/>
<dbReference type="AlphaFoldDB" id="A0A8J5L9K3"/>
<evidence type="ECO:0000256" key="2">
    <source>
        <dbReference type="ARBA" id="ARBA00012925"/>
    </source>
</evidence>
<dbReference type="Pfam" id="PF00194">
    <property type="entry name" value="Carb_anhydrase"/>
    <property type="match status" value="1"/>
</dbReference>
<keyword evidence="5 6" id="KW-0456">Lyase</keyword>
<dbReference type="PROSITE" id="PS51144">
    <property type="entry name" value="ALPHA_CA_2"/>
    <property type="match status" value="1"/>
</dbReference>
<evidence type="ECO:0000259" key="7">
    <source>
        <dbReference type="PROSITE" id="PS51144"/>
    </source>
</evidence>
<proteinExistence type="inferred from homology"/>
<organism evidence="8 9">
    <name type="scientific">Zingiber officinale</name>
    <name type="common">Ginger</name>
    <name type="synonym">Amomum zingiber</name>
    <dbReference type="NCBI Taxonomy" id="94328"/>
    <lineage>
        <taxon>Eukaryota</taxon>
        <taxon>Viridiplantae</taxon>
        <taxon>Streptophyta</taxon>
        <taxon>Embryophyta</taxon>
        <taxon>Tracheophyta</taxon>
        <taxon>Spermatophyta</taxon>
        <taxon>Magnoliopsida</taxon>
        <taxon>Liliopsida</taxon>
        <taxon>Zingiberales</taxon>
        <taxon>Zingiberaceae</taxon>
        <taxon>Zingiber</taxon>
    </lineage>
</organism>
<evidence type="ECO:0000256" key="3">
    <source>
        <dbReference type="ARBA" id="ARBA00022723"/>
    </source>
</evidence>
<dbReference type="InterPro" id="IPR041891">
    <property type="entry name" value="Alpha_CA_prokaryot-like"/>
</dbReference>
<dbReference type="Proteomes" id="UP000734854">
    <property type="component" value="Unassembled WGS sequence"/>
</dbReference>
<keyword evidence="3 6" id="KW-0479">Metal-binding</keyword>
<dbReference type="InterPro" id="IPR023561">
    <property type="entry name" value="Carbonic_anhydrase_a-class"/>
</dbReference>
<comment type="similarity">
    <text evidence="6">Belongs to the alpha-carbonic anhydrase family.</text>
</comment>
<comment type="cofactor">
    <cofactor evidence="1 6">
        <name>Zn(2+)</name>
        <dbReference type="ChEBI" id="CHEBI:29105"/>
    </cofactor>
</comment>
<dbReference type="Gene3D" id="3.10.200.10">
    <property type="entry name" value="Alpha carbonic anhydrase"/>
    <property type="match status" value="1"/>
</dbReference>
<dbReference type="InterPro" id="IPR001148">
    <property type="entry name" value="CA_dom"/>
</dbReference>
<evidence type="ECO:0000313" key="9">
    <source>
        <dbReference type="Proteomes" id="UP000734854"/>
    </source>
</evidence>
<evidence type="ECO:0000256" key="1">
    <source>
        <dbReference type="ARBA" id="ARBA00001947"/>
    </source>
</evidence>
<dbReference type="PANTHER" id="PTHR18952:SF253">
    <property type="entry name" value="OS08G0470200 PROTEIN"/>
    <property type="match status" value="1"/>
</dbReference>
<feature type="domain" description="Alpha-carbonic anhydrase" evidence="7">
    <location>
        <begin position="33"/>
        <end position="269"/>
    </location>
</feature>
<reference evidence="8 9" key="1">
    <citation type="submission" date="2020-08" db="EMBL/GenBank/DDBJ databases">
        <title>Plant Genome Project.</title>
        <authorList>
            <person name="Zhang R.-G."/>
        </authorList>
    </citation>
    <scope>NUCLEOTIDE SEQUENCE [LARGE SCALE GENOMIC DNA]</scope>
    <source>
        <tissue evidence="8">Rhizome</tissue>
    </source>
</reference>
<name>A0A8J5L9K3_ZINOF</name>
<comment type="function">
    <text evidence="6">Reversible hydration of carbon dioxide.</text>
</comment>
<dbReference type="CDD" id="cd03124">
    <property type="entry name" value="alpha_CA_prokaryotic_like"/>
    <property type="match status" value="1"/>
</dbReference>
<evidence type="ECO:0000256" key="4">
    <source>
        <dbReference type="ARBA" id="ARBA00022833"/>
    </source>
</evidence>